<dbReference type="EMBL" id="HBUE01151426">
    <property type="protein sequence ID" value="CAG6505447.1"/>
    <property type="molecule type" value="Transcribed_RNA"/>
</dbReference>
<feature type="region of interest" description="Disordered" evidence="1">
    <location>
        <begin position="89"/>
        <end position="110"/>
    </location>
</feature>
<protein>
    <submittedName>
        <fullName evidence="2">(northern house mosquito) hypothetical protein</fullName>
    </submittedName>
</protein>
<dbReference type="AlphaFoldDB" id="A0A8D8D959"/>
<accession>A0A8D8D959</accession>
<dbReference type="EMBL" id="HBUE01256428">
    <property type="protein sequence ID" value="CAG6556746.1"/>
    <property type="molecule type" value="Transcribed_RNA"/>
</dbReference>
<dbReference type="EMBL" id="HBUE01043460">
    <property type="protein sequence ID" value="CAG6461650.1"/>
    <property type="molecule type" value="Transcribed_RNA"/>
</dbReference>
<feature type="compositionally biased region" description="Polar residues" evidence="1">
    <location>
        <begin position="89"/>
        <end position="99"/>
    </location>
</feature>
<proteinExistence type="predicted"/>
<name>A0A8D8D959_CULPI</name>
<evidence type="ECO:0000313" key="2">
    <source>
        <dbReference type="EMBL" id="CAG6505447.1"/>
    </source>
</evidence>
<evidence type="ECO:0000256" key="1">
    <source>
        <dbReference type="SAM" id="MobiDB-lite"/>
    </source>
</evidence>
<reference evidence="2" key="1">
    <citation type="submission" date="2021-05" db="EMBL/GenBank/DDBJ databases">
        <authorList>
            <person name="Alioto T."/>
            <person name="Alioto T."/>
            <person name="Gomez Garrido J."/>
        </authorList>
    </citation>
    <scope>NUCLEOTIDE SEQUENCE</scope>
</reference>
<sequence>MLSILSAPSARSRSSDIVTTRSVVWLTARPTTISCLEICASFATRSSPVMSSPRSTRPGACTTFPARSATTRWTKSPSFTSTTRSRCAKSATSASQTSCGAGCAWRTKTR</sequence>
<organism evidence="2">
    <name type="scientific">Culex pipiens</name>
    <name type="common">House mosquito</name>
    <dbReference type="NCBI Taxonomy" id="7175"/>
    <lineage>
        <taxon>Eukaryota</taxon>
        <taxon>Metazoa</taxon>
        <taxon>Ecdysozoa</taxon>
        <taxon>Arthropoda</taxon>
        <taxon>Hexapoda</taxon>
        <taxon>Insecta</taxon>
        <taxon>Pterygota</taxon>
        <taxon>Neoptera</taxon>
        <taxon>Endopterygota</taxon>
        <taxon>Diptera</taxon>
        <taxon>Nematocera</taxon>
        <taxon>Culicoidea</taxon>
        <taxon>Culicidae</taxon>
        <taxon>Culicinae</taxon>
        <taxon>Culicini</taxon>
        <taxon>Culex</taxon>
        <taxon>Culex</taxon>
    </lineage>
</organism>